<sequence>MPKIAHQYLQLGSENEMFSLVKMREVDAPDILSEFEELNFTRLNNVINVDRLNSETGNIPPLDEQPFKGFSKNEQSQRVSQFIDSLTLVDDELNRPMFVYSGFHVFSRQFLKGAYVKASSLKIFSENGDTHTLAPKWGSESFSPLNLIGPFHSDIFKAQPKIDSCSLDLTFFVATETEEITLTNKRKKRGEFELDLKDSTLTLSYQHDGIRLFSPYPMHSLKCYDKAGNEVQARLVGIEPNGLHKSGRYTALELAEIYANQDLIDPHKTVSFIFEASNVDHVVLEAYTDIVPFKETLSRP</sequence>
<keyword evidence="2" id="KW-1185">Reference proteome</keyword>
<dbReference type="KEGG" id="msaa:QYS49_28500"/>
<accession>A0AA49JBF1</accession>
<dbReference type="AlphaFoldDB" id="A0AA49JBF1"/>
<dbReference type="EMBL" id="CP129971">
    <property type="protein sequence ID" value="WKK75432.2"/>
    <property type="molecule type" value="Genomic_DNA"/>
</dbReference>
<evidence type="ECO:0000313" key="1">
    <source>
        <dbReference type="EMBL" id="WKK75432.2"/>
    </source>
</evidence>
<proteinExistence type="predicted"/>
<protein>
    <submittedName>
        <fullName evidence="1">Uncharacterized protein</fullName>
    </submittedName>
</protein>
<name>A0AA49JBF1_9BACT</name>
<reference evidence="1 2" key="1">
    <citation type="submission" date="2023-08" db="EMBL/GenBank/DDBJ databases">
        <title>Comparative genomics and taxonomic characterization of three novel marine species of genus Marivirga.</title>
        <authorList>
            <person name="Muhammad N."/>
            <person name="Kim S.-G."/>
        </authorList>
    </citation>
    <scope>NUCLEOTIDE SEQUENCE [LARGE SCALE GENOMIC DNA]</scope>
    <source>
        <strain evidence="1 2">BDSF4-3</strain>
    </source>
</reference>
<evidence type="ECO:0000313" key="2">
    <source>
        <dbReference type="Proteomes" id="UP001230496"/>
    </source>
</evidence>
<dbReference type="RefSeq" id="WP_308351326.1">
    <property type="nucleotide sequence ID" value="NZ_CP129971.1"/>
</dbReference>
<organism evidence="1 2">
    <name type="scientific">Marivirga salinarum</name>
    <dbReference type="NCBI Taxonomy" id="3059078"/>
    <lineage>
        <taxon>Bacteria</taxon>
        <taxon>Pseudomonadati</taxon>
        <taxon>Bacteroidota</taxon>
        <taxon>Cytophagia</taxon>
        <taxon>Cytophagales</taxon>
        <taxon>Marivirgaceae</taxon>
        <taxon>Marivirga</taxon>
    </lineage>
</organism>
<dbReference type="Proteomes" id="UP001230496">
    <property type="component" value="Chromosome"/>
</dbReference>
<gene>
    <name evidence="1" type="ORF">QYS49_28500</name>
</gene>